<dbReference type="EMBL" id="QZVT01000004">
    <property type="protein sequence ID" value="RJT80083.1"/>
    <property type="molecule type" value="Genomic_DNA"/>
</dbReference>
<comment type="caution">
    <text evidence="2">The sequence shown here is derived from an EMBL/GenBank/DDBJ whole genome shotgun (WGS) entry which is preliminary data.</text>
</comment>
<evidence type="ECO:0000313" key="2">
    <source>
        <dbReference type="EMBL" id="RJT80083.1"/>
    </source>
</evidence>
<evidence type="ECO:0000313" key="3">
    <source>
        <dbReference type="Proteomes" id="UP000272560"/>
    </source>
</evidence>
<dbReference type="AlphaFoldDB" id="A0A3A5M7Y1"/>
<sequence length="80" mass="8376">MTSTPQNEQSPTGTESAASTSEVTAPTGSQPRRLQDDPRAKLALAKKSQAANPTASTGAGHVKAANESSKQGKKEKKVRW</sequence>
<keyword evidence="3" id="KW-1185">Reference proteome</keyword>
<name>A0A3A5M7Y1_9MICC</name>
<dbReference type="RefSeq" id="WP_120148742.1">
    <property type="nucleotide sequence ID" value="NZ_QZVT01000004.1"/>
</dbReference>
<dbReference type="Proteomes" id="UP000272560">
    <property type="component" value="Unassembled WGS sequence"/>
</dbReference>
<feature type="compositionally biased region" description="Polar residues" evidence="1">
    <location>
        <begin position="1"/>
        <end position="32"/>
    </location>
</feature>
<reference evidence="2 3" key="1">
    <citation type="submission" date="2018-09" db="EMBL/GenBank/DDBJ databases">
        <title>Novel species of Arthrobacter.</title>
        <authorList>
            <person name="Liu Q."/>
            <person name="Xin Y.-H."/>
        </authorList>
    </citation>
    <scope>NUCLEOTIDE SEQUENCE [LARGE SCALE GENOMIC DNA]</scope>
    <source>
        <strain evidence="2 3">Hz2</strain>
    </source>
</reference>
<organism evidence="2 3">
    <name type="scientific">Arthrobacter cheniae</name>
    <dbReference type="NCBI Taxonomy" id="1258888"/>
    <lineage>
        <taxon>Bacteria</taxon>
        <taxon>Bacillati</taxon>
        <taxon>Actinomycetota</taxon>
        <taxon>Actinomycetes</taxon>
        <taxon>Micrococcales</taxon>
        <taxon>Micrococcaceae</taxon>
        <taxon>Arthrobacter</taxon>
    </lineage>
</organism>
<accession>A0A3A5M7Y1</accession>
<proteinExistence type="predicted"/>
<gene>
    <name evidence="2" type="ORF">D6T63_09430</name>
</gene>
<evidence type="ECO:0000256" key="1">
    <source>
        <dbReference type="SAM" id="MobiDB-lite"/>
    </source>
</evidence>
<feature type="compositionally biased region" description="Basic residues" evidence="1">
    <location>
        <begin position="71"/>
        <end position="80"/>
    </location>
</feature>
<feature type="region of interest" description="Disordered" evidence="1">
    <location>
        <begin position="1"/>
        <end position="80"/>
    </location>
</feature>
<dbReference type="OrthoDB" id="4953279at2"/>
<protein>
    <submittedName>
        <fullName evidence="2">Uncharacterized protein</fullName>
    </submittedName>
</protein>